<protein>
    <recommendedName>
        <fullName evidence="3">N-acetyltransferase domain-containing protein</fullName>
    </recommendedName>
</protein>
<dbReference type="PANTHER" id="PTHR42919">
    <property type="entry name" value="N-ALPHA-ACETYLTRANSFERASE"/>
    <property type="match status" value="1"/>
</dbReference>
<feature type="domain" description="N-acetyltransferase" evidence="3">
    <location>
        <begin position="3"/>
        <end position="172"/>
    </location>
</feature>
<dbReference type="PATRIC" id="fig|1139219.3.peg.2241"/>
<sequence length="181" mass="20787">MVVKIEGVKQTEVEKLKAISETTFAETFAKDNTPEDLAAFLEQNYNYSQLEKELANKNSFFYFIYQQNELAGYLKLNINEAQSEDGTKEALEIERIYILNAFKGQGLGKQFITFAEKTAREKNKSEIWLGVWEHNPSAIAFYKKMDFVKTGQHIFTIGCDDQTDWIMTKILNDKNSGGLLK</sequence>
<keyword evidence="2" id="KW-0012">Acyltransferase</keyword>
<dbReference type="OrthoDB" id="7205533at2"/>
<evidence type="ECO:0000256" key="1">
    <source>
        <dbReference type="ARBA" id="ARBA00022679"/>
    </source>
</evidence>
<evidence type="ECO:0000313" key="4">
    <source>
        <dbReference type="EMBL" id="EOT39301.1"/>
    </source>
</evidence>
<evidence type="ECO:0000256" key="2">
    <source>
        <dbReference type="ARBA" id="ARBA00023315"/>
    </source>
</evidence>
<name>S0KJE2_9ENTE</name>
<dbReference type="Proteomes" id="UP000014127">
    <property type="component" value="Unassembled WGS sequence"/>
</dbReference>
<dbReference type="InterPro" id="IPR016181">
    <property type="entry name" value="Acyl_CoA_acyltransferase"/>
</dbReference>
<dbReference type="HOGENOM" id="CLU_013985_18_0_9"/>
<dbReference type="CDD" id="cd04301">
    <property type="entry name" value="NAT_SF"/>
    <property type="match status" value="1"/>
</dbReference>
<comment type="caution">
    <text evidence="4">The sequence shown here is derived from an EMBL/GenBank/DDBJ whole genome shotgun (WGS) entry which is preliminary data.</text>
</comment>
<dbReference type="eggNOG" id="COG0456">
    <property type="taxonomic scope" value="Bacteria"/>
</dbReference>
<dbReference type="InterPro" id="IPR051556">
    <property type="entry name" value="N-term/lysine_N-AcTrnsfr"/>
</dbReference>
<proteinExistence type="predicted"/>
<dbReference type="PANTHER" id="PTHR42919:SF8">
    <property type="entry name" value="N-ALPHA-ACETYLTRANSFERASE 50"/>
    <property type="match status" value="1"/>
</dbReference>
<evidence type="ECO:0000313" key="5">
    <source>
        <dbReference type="Proteomes" id="UP000014127"/>
    </source>
</evidence>
<dbReference type="GO" id="GO:0016747">
    <property type="term" value="F:acyltransferase activity, transferring groups other than amino-acyl groups"/>
    <property type="evidence" value="ECO:0007669"/>
    <property type="project" value="InterPro"/>
</dbReference>
<organism evidence="4 5">
    <name type="scientific">Enterococcus dispar ATCC 51266</name>
    <dbReference type="NCBI Taxonomy" id="1139219"/>
    <lineage>
        <taxon>Bacteria</taxon>
        <taxon>Bacillati</taxon>
        <taxon>Bacillota</taxon>
        <taxon>Bacilli</taxon>
        <taxon>Lactobacillales</taxon>
        <taxon>Enterococcaceae</taxon>
        <taxon>Enterococcus</taxon>
    </lineage>
</organism>
<accession>S0KJE2</accession>
<dbReference type="AlphaFoldDB" id="S0KJE2"/>
<dbReference type="Gene3D" id="3.40.630.30">
    <property type="match status" value="1"/>
</dbReference>
<evidence type="ECO:0000259" key="3">
    <source>
        <dbReference type="PROSITE" id="PS51186"/>
    </source>
</evidence>
<keyword evidence="1" id="KW-0808">Transferase</keyword>
<dbReference type="EMBL" id="AHYR01000011">
    <property type="protein sequence ID" value="EOT39301.1"/>
    <property type="molecule type" value="Genomic_DNA"/>
</dbReference>
<dbReference type="SUPFAM" id="SSF55729">
    <property type="entry name" value="Acyl-CoA N-acyltransferases (Nat)"/>
    <property type="match status" value="1"/>
</dbReference>
<keyword evidence="5" id="KW-1185">Reference proteome</keyword>
<gene>
    <name evidence="4" type="ORF">OMK_02297</name>
</gene>
<dbReference type="PROSITE" id="PS51186">
    <property type="entry name" value="GNAT"/>
    <property type="match status" value="1"/>
</dbReference>
<dbReference type="RefSeq" id="WP_016173417.1">
    <property type="nucleotide sequence ID" value="NZ_ASWK01000001.1"/>
</dbReference>
<dbReference type="Pfam" id="PF00583">
    <property type="entry name" value="Acetyltransf_1"/>
    <property type="match status" value="1"/>
</dbReference>
<dbReference type="InterPro" id="IPR000182">
    <property type="entry name" value="GNAT_dom"/>
</dbReference>
<reference evidence="4 5" key="1">
    <citation type="submission" date="2013-03" db="EMBL/GenBank/DDBJ databases">
        <title>The Genome Sequence of Enterococcus dispar ATCC_51266 (Illumina only assembly).</title>
        <authorList>
            <consortium name="The Broad Institute Genomics Platform"/>
            <consortium name="The Broad Institute Genome Sequencing Center for Infectious Disease"/>
            <person name="Earl A."/>
            <person name="Russ C."/>
            <person name="Gilmore M."/>
            <person name="Surin D."/>
            <person name="Walker B."/>
            <person name="Young S."/>
            <person name="Zeng Q."/>
            <person name="Gargeya S."/>
            <person name="Fitzgerald M."/>
            <person name="Haas B."/>
            <person name="Abouelleil A."/>
            <person name="Allen A.W."/>
            <person name="Alvarado L."/>
            <person name="Arachchi H.M."/>
            <person name="Berlin A.M."/>
            <person name="Chapman S.B."/>
            <person name="Gainer-Dewar J."/>
            <person name="Goldberg J."/>
            <person name="Griggs A."/>
            <person name="Gujja S."/>
            <person name="Hansen M."/>
            <person name="Howarth C."/>
            <person name="Imamovic A."/>
            <person name="Ireland A."/>
            <person name="Larimer J."/>
            <person name="McCowan C."/>
            <person name="Murphy C."/>
            <person name="Pearson M."/>
            <person name="Poon T.W."/>
            <person name="Priest M."/>
            <person name="Roberts A."/>
            <person name="Saif S."/>
            <person name="Shea T."/>
            <person name="Sisk P."/>
            <person name="Sykes S."/>
            <person name="Wortman J."/>
            <person name="Nusbaum C."/>
            <person name="Birren B."/>
        </authorList>
    </citation>
    <scope>NUCLEOTIDE SEQUENCE [LARGE SCALE GENOMIC DNA]</scope>
    <source>
        <strain evidence="4 5">ATCC 51266</strain>
    </source>
</reference>